<dbReference type="EMBL" id="FORX01000001">
    <property type="protein sequence ID" value="SFJ12985.1"/>
    <property type="molecule type" value="Genomic_DNA"/>
</dbReference>
<dbReference type="RefSeq" id="WP_092372442.1">
    <property type="nucleotide sequence ID" value="NZ_FORX01000001.1"/>
</dbReference>
<dbReference type="Proteomes" id="UP000198635">
    <property type="component" value="Unassembled WGS sequence"/>
</dbReference>
<name>A0A1I3NUN2_9BACT</name>
<evidence type="ECO:0000259" key="2">
    <source>
        <dbReference type="Pfam" id="PF14341"/>
    </source>
</evidence>
<keyword evidence="1" id="KW-1133">Transmembrane helix</keyword>
<dbReference type="InterPro" id="IPR025746">
    <property type="entry name" value="PilX_N_dom"/>
</dbReference>
<keyword evidence="1" id="KW-0472">Membrane</keyword>
<feature type="transmembrane region" description="Helical" evidence="1">
    <location>
        <begin position="20"/>
        <end position="38"/>
    </location>
</feature>
<feature type="domain" description="Type 4 fimbrial biogenesis protein PilX N-terminal" evidence="2">
    <location>
        <begin position="16"/>
        <end position="65"/>
    </location>
</feature>
<accession>A0A1I3NUN2</accession>
<evidence type="ECO:0000256" key="1">
    <source>
        <dbReference type="SAM" id="Phobius"/>
    </source>
</evidence>
<proteinExistence type="predicted"/>
<organism evidence="3 4">
    <name type="scientific">Desulfomicrobium apsheronum</name>
    <dbReference type="NCBI Taxonomy" id="52560"/>
    <lineage>
        <taxon>Bacteria</taxon>
        <taxon>Pseudomonadati</taxon>
        <taxon>Thermodesulfobacteriota</taxon>
        <taxon>Desulfovibrionia</taxon>
        <taxon>Desulfovibrionales</taxon>
        <taxon>Desulfomicrobiaceae</taxon>
        <taxon>Desulfomicrobium</taxon>
    </lineage>
</organism>
<evidence type="ECO:0000313" key="4">
    <source>
        <dbReference type="Proteomes" id="UP000198635"/>
    </source>
</evidence>
<reference evidence="4" key="1">
    <citation type="submission" date="2016-10" db="EMBL/GenBank/DDBJ databases">
        <authorList>
            <person name="Varghese N."/>
            <person name="Submissions S."/>
        </authorList>
    </citation>
    <scope>NUCLEOTIDE SEQUENCE [LARGE SCALE GENOMIC DNA]</scope>
    <source>
        <strain evidence="4">DSM 5918</strain>
    </source>
</reference>
<dbReference type="STRING" id="52560.SAMN04488082_101396"/>
<keyword evidence="4" id="KW-1185">Reference proteome</keyword>
<dbReference type="Pfam" id="PF14341">
    <property type="entry name" value="PilX_N"/>
    <property type="match status" value="1"/>
</dbReference>
<keyword evidence="1" id="KW-0812">Transmembrane</keyword>
<protein>
    <recommendedName>
        <fullName evidence="2">Type 4 fimbrial biogenesis protein PilX N-terminal domain-containing protein</fullName>
    </recommendedName>
</protein>
<gene>
    <name evidence="3" type="ORF">SAMN04488082_101396</name>
</gene>
<evidence type="ECO:0000313" key="3">
    <source>
        <dbReference type="EMBL" id="SFJ12985.1"/>
    </source>
</evidence>
<sequence>MYTISVETRVSKRNVKGSALVIALIVLAILGALGLTALEVADLNIFMAANDRDAKEAFFHADSGVNIGRELTKELLNNGNTTILEDDAKLWYNSTIFSPSDYTLFKSTLKGTHVRAGLLDYVDAPHSIQYNDYISPGASLSKSLAPIFLIRSHNEGKRNSRAEVDLAWRDRPLM</sequence>
<dbReference type="AlphaFoldDB" id="A0A1I3NUN2"/>